<dbReference type="InterPro" id="IPR051822">
    <property type="entry name" value="Glycosyl_Hydrolase_84"/>
</dbReference>
<dbReference type="Gene3D" id="3.30.379.10">
    <property type="entry name" value="Chitobiase/beta-hexosaminidase domain 2-like"/>
    <property type="match status" value="1"/>
</dbReference>
<keyword evidence="8" id="KW-1185">Reference proteome</keyword>
<gene>
    <name evidence="7" type="ORF">FB465_5136</name>
</gene>
<dbReference type="GO" id="GO:0015929">
    <property type="term" value="F:hexosaminidase activity"/>
    <property type="evidence" value="ECO:0007669"/>
    <property type="project" value="UniProtKB-ARBA"/>
</dbReference>
<dbReference type="GO" id="GO:0005975">
    <property type="term" value="P:carbohydrate metabolic process"/>
    <property type="evidence" value="ECO:0007669"/>
    <property type="project" value="UniProtKB-ARBA"/>
</dbReference>
<dbReference type="Gene3D" id="1.20.58.460">
    <property type="entry name" value="Hyaluronidase post-catalytic domain-like"/>
    <property type="match status" value="1"/>
</dbReference>
<dbReference type="SUPFAM" id="SSF140657">
    <property type="entry name" value="Hyaluronidase post-catalytic domain-like"/>
    <property type="match status" value="1"/>
</dbReference>
<dbReference type="InterPro" id="IPR029018">
    <property type="entry name" value="Hex-like_dom2"/>
</dbReference>
<organism evidence="7 8">
    <name type="scientific">Kitasatospora atroaurantiaca</name>
    <dbReference type="NCBI Taxonomy" id="285545"/>
    <lineage>
        <taxon>Bacteria</taxon>
        <taxon>Bacillati</taxon>
        <taxon>Actinomycetota</taxon>
        <taxon>Actinomycetes</taxon>
        <taxon>Kitasatosporales</taxon>
        <taxon>Streptomycetaceae</taxon>
        <taxon>Kitasatospora</taxon>
    </lineage>
</organism>
<dbReference type="SUPFAM" id="SSF51445">
    <property type="entry name" value="(Trans)glycosidases"/>
    <property type="match status" value="1"/>
</dbReference>
<dbReference type="InterPro" id="IPR011496">
    <property type="entry name" value="O-GlcNAcase_cat"/>
</dbReference>
<evidence type="ECO:0000313" key="7">
    <source>
        <dbReference type="EMBL" id="TWE19994.1"/>
    </source>
</evidence>
<evidence type="ECO:0000259" key="6">
    <source>
        <dbReference type="PROSITE" id="PS52009"/>
    </source>
</evidence>
<comment type="similarity">
    <text evidence="3">Belongs to the glycosyl hydrolase 84 family.</text>
</comment>
<feature type="compositionally biased region" description="Low complexity" evidence="4">
    <location>
        <begin position="1137"/>
        <end position="1157"/>
    </location>
</feature>
<accession>A0A561EWK3</accession>
<evidence type="ECO:0000256" key="4">
    <source>
        <dbReference type="SAM" id="MobiDB-lite"/>
    </source>
</evidence>
<dbReference type="RefSeq" id="WP_246192826.1">
    <property type="nucleotide sequence ID" value="NZ_BAAABR010000060.1"/>
</dbReference>
<dbReference type="InterPro" id="IPR008979">
    <property type="entry name" value="Galactose-bd-like_sf"/>
</dbReference>
<protein>
    <submittedName>
        <fullName evidence="7">Hyaluronoglucosaminidase</fullName>
    </submittedName>
</protein>
<evidence type="ECO:0000256" key="2">
    <source>
        <dbReference type="ARBA" id="ARBA00023295"/>
    </source>
</evidence>
<comment type="caution">
    <text evidence="7">The sequence shown here is derived from an EMBL/GenBank/DDBJ whole genome shotgun (WGS) entry which is preliminary data.</text>
</comment>
<dbReference type="SUPFAM" id="SSF49785">
    <property type="entry name" value="Galactose-binding domain-like"/>
    <property type="match status" value="2"/>
</dbReference>
<dbReference type="InterPro" id="IPR049019">
    <property type="entry name" value="NagJ-like_helical"/>
</dbReference>
<dbReference type="Pfam" id="PF02838">
    <property type="entry name" value="Glyco_hydro_20b"/>
    <property type="match status" value="1"/>
</dbReference>
<name>A0A561EWK3_9ACTN</name>
<dbReference type="InterPro" id="IPR015882">
    <property type="entry name" value="HEX_bac_N"/>
</dbReference>
<dbReference type="Proteomes" id="UP000318416">
    <property type="component" value="Unassembled WGS sequence"/>
</dbReference>
<proteinExistence type="inferred from homology"/>
<dbReference type="EMBL" id="VIVR01000001">
    <property type="protein sequence ID" value="TWE19994.1"/>
    <property type="molecule type" value="Genomic_DNA"/>
</dbReference>
<evidence type="ECO:0000256" key="1">
    <source>
        <dbReference type="ARBA" id="ARBA00022801"/>
    </source>
</evidence>
<dbReference type="Gene3D" id="3.20.20.80">
    <property type="entry name" value="Glycosidases"/>
    <property type="match status" value="1"/>
</dbReference>
<feature type="domain" description="GH84" evidence="6">
    <location>
        <begin position="304"/>
        <end position="584"/>
    </location>
</feature>
<reference evidence="7 8" key="1">
    <citation type="submission" date="2019-06" db="EMBL/GenBank/DDBJ databases">
        <title>Sequencing the genomes of 1000 actinobacteria strains.</title>
        <authorList>
            <person name="Klenk H.-P."/>
        </authorList>
    </citation>
    <scope>NUCLEOTIDE SEQUENCE [LARGE SCALE GENOMIC DNA]</scope>
    <source>
        <strain evidence="7 8">DSM 41649</strain>
    </source>
</reference>
<feature type="domain" description="F5/8 type C" evidence="5">
    <location>
        <begin position="1127"/>
        <end position="1261"/>
    </location>
</feature>
<feature type="active site" description="Proton donor" evidence="3">
    <location>
        <position position="419"/>
    </location>
</feature>
<dbReference type="Pfam" id="PF00754">
    <property type="entry name" value="F5_F8_type_C"/>
    <property type="match status" value="1"/>
</dbReference>
<evidence type="ECO:0000313" key="8">
    <source>
        <dbReference type="Proteomes" id="UP000318416"/>
    </source>
</evidence>
<dbReference type="Pfam" id="PF07555">
    <property type="entry name" value="NAGidase"/>
    <property type="match status" value="1"/>
</dbReference>
<dbReference type="Pfam" id="PF21774">
    <property type="entry name" value="NagJ_C"/>
    <property type="match status" value="1"/>
</dbReference>
<keyword evidence="1 3" id="KW-0378">Hydrolase</keyword>
<evidence type="ECO:0000256" key="3">
    <source>
        <dbReference type="PROSITE-ProRule" id="PRU01353"/>
    </source>
</evidence>
<keyword evidence="2 3" id="KW-0326">Glycosidase</keyword>
<sequence>MQARVSVVAGRRLRQQIEHSPALREVLQHPAALAARRATARTVRQLAPKTADRLIADLKGTEPLLASVRAERQTAGSTGRRRTTLQIAATLSAAAVVGGLLVSTPGYAAPNQERTVSSAPQTPLGTMSDPQVYPRPQELKTAGRPVSVPRSVSLVAAGHADGPALDAVREILSAAGATEITTAPQAPAAGSLVVYVGGPSEDADGAADRALRDLATAAGGKDTAAPSFAGLPDGGYLLAAGQLPAPNGGTYGAVVLAGVDRTGTFYAAQSLRQLLAPVQPGQGQGEGAKGFPGVSIRDWPSGATVRGTAESFYGTPWTTGQRLDQLDFLGRSKQNFFLYAPGGDPYRLARWREAYPEAQAAELGRLAERARMNHVTLGYSIDPGQSFCYSSSKDLDALVDKLESLRRLGFGAFQLQFLDVSYNEWHCSGDRRAYGTGPAAAARAQAALVGKVQDRLTARHPDLAPLSVVPTEYQHAGASPYRTALAAAMPHGVQVAWSGGSVIPAKVSGAQLAEEAKLFGRPLMTLDNYPVNDSTPDRLYLGAYAGRDPEVASRSEVLLTAAMRQPVTSRIPLATAADFAWNPAGYRPADSWRAALRPLAGSDAGLAALTALAGNSSSSPLAKPESGYLTPLLERFWAALEPTGGNTPDLARLREAAAPVRDAFTTMAGAQQALAADQVGAEAAPWLAQLSAYGRAGQAAVDMLLAQHGGDGTAAWQARVELRRLREQLTQGAATVGSGVLGPFLERALKSADSWSGVSAGTLAPTTTVGTSHDHAPALMTDGDVGSFYWSAVPPQAGDAVGLDLGVGRPLGTVTVLMGSWGDDPDSRSAADDYLRDGVLEYSTGEGGWKQLAKVHNQKSLTATAPAGTVAKAVRLRATAGQKTAVAVREFSVTAPGDTAAAVTGGPAAAPGSSPAAVLDGNPDTAYRAATAPAAGDAPLTVELGAARPMDRVTVLTDPTVRATATVELRRADGTWAPIGTAQPGYNELPGGGQPADAIRLVWAPGGEAPVVNQIIPWFTDTPAARLSLSATVLDVIAGQSAPAQTRAVIESGRAEGTTGELRTEVPAVAKGLTIAPTAALAVPRGGRVAAPLQITAAAGTPSGTYEVPVTFTAGGLTVRQVLQVHVVPPTGGPDLAPTATASSSADASASVPASAVNDGDPKTRWSSPPADDAWVQLRLPQAARLGSAVLHWGDAYASAYRLQTSADGVTWTTVATVEGSWGGTETVRFDAPGVQYLRVQGVTRATRYGYSLTGIETYAVTPAPPVTTP</sequence>
<dbReference type="PROSITE" id="PS52009">
    <property type="entry name" value="GH84"/>
    <property type="match status" value="1"/>
</dbReference>
<dbReference type="PROSITE" id="PS50022">
    <property type="entry name" value="FA58C_3"/>
    <property type="match status" value="1"/>
</dbReference>
<dbReference type="PANTHER" id="PTHR13170:SF16">
    <property type="entry name" value="PROTEIN O-GLCNACASE"/>
    <property type="match status" value="1"/>
</dbReference>
<dbReference type="InterPro" id="IPR017853">
    <property type="entry name" value="GH"/>
</dbReference>
<feature type="region of interest" description="Disordered" evidence="4">
    <location>
        <begin position="1134"/>
        <end position="1170"/>
    </location>
</feature>
<evidence type="ECO:0000259" key="5">
    <source>
        <dbReference type="PROSITE" id="PS50022"/>
    </source>
</evidence>
<dbReference type="PANTHER" id="PTHR13170">
    <property type="entry name" value="O-GLCNACASE"/>
    <property type="match status" value="1"/>
</dbReference>
<dbReference type="InterPro" id="IPR000421">
    <property type="entry name" value="FA58C"/>
</dbReference>
<dbReference type="Gene3D" id="2.60.120.260">
    <property type="entry name" value="Galactose-binding domain-like"/>
    <property type="match status" value="2"/>
</dbReference>
<dbReference type="SUPFAM" id="SSF55545">
    <property type="entry name" value="beta-N-acetylhexosaminidase-like domain"/>
    <property type="match status" value="1"/>
</dbReference>
<dbReference type="GO" id="GO:1901135">
    <property type="term" value="P:carbohydrate derivative metabolic process"/>
    <property type="evidence" value="ECO:0007669"/>
    <property type="project" value="UniProtKB-ARBA"/>
</dbReference>
<dbReference type="AlphaFoldDB" id="A0A561EWK3"/>